<sequence>MERIKFYSKYDLTSSTSINNIIKFINHFRSEIEEYNINDILEYFNIIKFSKDDEFKEIIINETNKEFDKVLKIIGKRIGKFIGENKESFLSLYRDVYFEYKEDFFELIEQYSIYNNINDLDFKDLLKNTDVHCYIILKYRKIVDKFDKIICETMLEDSKCAEILINKYMYEEYQDRDKMYLPKSLSQEFKEKILLNYIESENVNPRYIERIIDFPNNSDFKIVDKIRLKSKRRYEKESKKIFESSVCRTISVNIVYDKNQEESVIYTYSGDSSKCSISTKWIEENLDYNTLLNNFIYIFNFFDNQMRLTLVSKISEISALERHLVLDDLNYLYKQSFEFNRKNMMSTSQIYSYVQVLERYKIRLEEVIEWFFKDYLLQEFGIDNYVVKMPTSSSSYFEKCRAILPEMDRILKQYMLYVEDGEIDQELLQMSSAQNKVFENCMSIVGNKYVYPNSKVFTIASNLLFSDQSMISYLPNLEENYNEFYRLIMMVKVKLSDFKEYQIRNIEWLIENNFICEDTDGYLQFVNTNKIAIFLDLYKNGVISYWNYNKVLRCEIDILINENVLKFDNKFFTNDEQDYFNYHLNKSKFSNSLDLRNSYLHGTQTNDEKLHETNYLIFLKLVIIIIVKINDDLCIKEIATK</sequence>
<name>A0A1G9MNT1_9FIRM</name>
<proteinExistence type="predicted"/>
<keyword evidence="2" id="KW-1185">Reference proteome</keyword>
<organism evidence="1 2">
    <name type="scientific">Romboutsia lituseburensis DSM 797</name>
    <dbReference type="NCBI Taxonomy" id="1121325"/>
    <lineage>
        <taxon>Bacteria</taxon>
        <taxon>Bacillati</taxon>
        <taxon>Bacillota</taxon>
        <taxon>Clostridia</taxon>
        <taxon>Peptostreptococcales</taxon>
        <taxon>Peptostreptococcaceae</taxon>
        <taxon>Romboutsia</taxon>
    </lineage>
</organism>
<evidence type="ECO:0000313" key="2">
    <source>
        <dbReference type="Proteomes" id="UP000199068"/>
    </source>
</evidence>
<evidence type="ECO:0000313" key="1">
    <source>
        <dbReference type="EMBL" id="SDL75691.1"/>
    </source>
</evidence>
<gene>
    <name evidence="1" type="ORF">SAMN04515677_103291</name>
</gene>
<accession>A0A1G9MNT1</accession>
<dbReference type="STRING" id="1121325.SAMN04515677_103291"/>
<dbReference type="EMBL" id="FNGW01000003">
    <property type="protein sequence ID" value="SDL75691.1"/>
    <property type="molecule type" value="Genomic_DNA"/>
</dbReference>
<dbReference type="AlphaFoldDB" id="A0A1G9MNT1"/>
<reference evidence="1 2" key="1">
    <citation type="submission" date="2016-10" db="EMBL/GenBank/DDBJ databases">
        <authorList>
            <person name="de Groot N.N."/>
        </authorList>
    </citation>
    <scope>NUCLEOTIDE SEQUENCE [LARGE SCALE GENOMIC DNA]</scope>
    <source>
        <strain evidence="1 2">DSM 797</strain>
    </source>
</reference>
<protein>
    <submittedName>
        <fullName evidence="1">Uncharacterized protein</fullName>
    </submittedName>
</protein>
<dbReference type="Proteomes" id="UP000199068">
    <property type="component" value="Unassembled WGS sequence"/>
</dbReference>
<dbReference type="RefSeq" id="WP_092724987.1">
    <property type="nucleotide sequence ID" value="NZ_FNGW01000003.1"/>
</dbReference>